<reference evidence="1 2" key="1">
    <citation type="submission" date="2019-02" db="EMBL/GenBank/DDBJ databases">
        <title>Genome sequencing of the rare red list fungi Phellinidium pouzarii.</title>
        <authorList>
            <person name="Buettner E."/>
            <person name="Kellner H."/>
        </authorList>
    </citation>
    <scope>NUCLEOTIDE SEQUENCE [LARGE SCALE GENOMIC DNA]</scope>
    <source>
        <strain evidence="1 2">DSM 108285</strain>
    </source>
</reference>
<organism evidence="1 2">
    <name type="scientific">Phellinidium pouzarii</name>
    <dbReference type="NCBI Taxonomy" id="167371"/>
    <lineage>
        <taxon>Eukaryota</taxon>
        <taxon>Fungi</taxon>
        <taxon>Dikarya</taxon>
        <taxon>Basidiomycota</taxon>
        <taxon>Agaricomycotina</taxon>
        <taxon>Agaricomycetes</taxon>
        <taxon>Hymenochaetales</taxon>
        <taxon>Hymenochaetaceae</taxon>
        <taxon>Phellinidium</taxon>
    </lineage>
</organism>
<keyword evidence="2" id="KW-1185">Reference proteome</keyword>
<sequence>MCCTPIRSTSLSSRASKTKYTACAEQHRPPRAQMPYDQSWPVFLLISIVLQDSLTIASATRIAVADMPLPHRDNRSLSDASDNASSAVMSSTSVIESDLRRTENIFHEFISKPAKKVIRKVLSCTSASSDSTRFEGALRDTTSRKAVPAYSMMRSSTILDIQPSIRRPFSSGLLRRHKSLPTRALCASRTMQTLTITQNPHEQSDSDSHFDVDPSAPCMLVLETIPNTLEEGSQETLDDHFCMLELEPAVLILRKDTTGFLHESSPGVAISSSSP</sequence>
<comment type="caution">
    <text evidence="1">The sequence shown here is derived from an EMBL/GenBank/DDBJ whole genome shotgun (WGS) entry which is preliminary data.</text>
</comment>
<evidence type="ECO:0000313" key="2">
    <source>
        <dbReference type="Proteomes" id="UP000308199"/>
    </source>
</evidence>
<dbReference type="EMBL" id="SGPK01000127">
    <property type="protein sequence ID" value="THH07786.1"/>
    <property type="molecule type" value="Genomic_DNA"/>
</dbReference>
<accession>A0A4S4L852</accession>
<gene>
    <name evidence="1" type="ORF">EW145_g3146</name>
</gene>
<protein>
    <submittedName>
        <fullName evidence="1">Uncharacterized protein</fullName>
    </submittedName>
</protein>
<dbReference type="AlphaFoldDB" id="A0A4S4L852"/>
<dbReference type="Proteomes" id="UP000308199">
    <property type="component" value="Unassembled WGS sequence"/>
</dbReference>
<evidence type="ECO:0000313" key="1">
    <source>
        <dbReference type="EMBL" id="THH07786.1"/>
    </source>
</evidence>
<proteinExistence type="predicted"/>
<name>A0A4S4L852_9AGAM</name>